<evidence type="ECO:0000313" key="2">
    <source>
        <dbReference type="EMBL" id="CAJ2508747.1"/>
    </source>
</evidence>
<accession>A0AAI8YL39</accession>
<proteinExistence type="predicted"/>
<dbReference type="Pfam" id="PF06985">
    <property type="entry name" value="HET"/>
    <property type="match status" value="1"/>
</dbReference>
<comment type="caution">
    <text evidence="2">The sequence shown here is derived from an EMBL/GenBank/DDBJ whole genome shotgun (WGS) entry which is preliminary data.</text>
</comment>
<feature type="domain" description="Heterokaryon incompatibility" evidence="1">
    <location>
        <begin position="56"/>
        <end position="212"/>
    </location>
</feature>
<dbReference type="PANTHER" id="PTHR24148">
    <property type="entry name" value="ANKYRIN REPEAT DOMAIN-CONTAINING PROTEIN 39 HOMOLOG-RELATED"/>
    <property type="match status" value="1"/>
</dbReference>
<dbReference type="AlphaFoldDB" id="A0AAI8YL39"/>
<evidence type="ECO:0000259" key="1">
    <source>
        <dbReference type="Pfam" id="PF06985"/>
    </source>
</evidence>
<dbReference type="InterPro" id="IPR010730">
    <property type="entry name" value="HET"/>
</dbReference>
<keyword evidence="3" id="KW-1185">Reference proteome</keyword>
<gene>
    <name evidence="2" type="ORF">KHLLAP_LOCUS9215</name>
</gene>
<sequence>MDYRILYGYPYGLPWLRLDAKKKQFRLLSLHLGEPNAEVSCSLLRDSLEGMPLQKYETISYVWGDTTTKKTIRLNGYEIGVGASAKRVLRRFRLPHRSRFLWIDAVCIIQNDLEERSQQVALMADIYSKAAHGLIWLGDDDGYAHAARDCINAVYEDARGQTDNFRLLKETVYDDTGRLRYSATGLAIDIDPAPLARLLECPWFQRLWVVQEASLADTSTCYWGDVKLWLTKVLTTWLTHKYAYLSFEVLTMMPRIDNASMMWELADKANSPFRGSWAKDIDLIFLLDMVRSFHAHDSRDHVFGIIGLYQRFTNDLVPDVPLPVELVPDYTKPWAEVYRDATRFAVEETRDLSLLYELYRRPAEIADDMPFTNMGTALGSAFR</sequence>
<name>A0AAI8YL39_9PEZI</name>
<dbReference type="Proteomes" id="UP001295740">
    <property type="component" value="Unassembled WGS sequence"/>
</dbReference>
<dbReference type="EMBL" id="CAUWAG010000012">
    <property type="protein sequence ID" value="CAJ2508747.1"/>
    <property type="molecule type" value="Genomic_DNA"/>
</dbReference>
<organism evidence="2 3">
    <name type="scientific">Anthostomella pinea</name>
    <dbReference type="NCBI Taxonomy" id="933095"/>
    <lineage>
        <taxon>Eukaryota</taxon>
        <taxon>Fungi</taxon>
        <taxon>Dikarya</taxon>
        <taxon>Ascomycota</taxon>
        <taxon>Pezizomycotina</taxon>
        <taxon>Sordariomycetes</taxon>
        <taxon>Xylariomycetidae</taxon>
        <taxon>Xylariales</taxon>
        <taxon>Xylariaceae</taxon>
        <taxon>Anthostomella</taxon>
    </lineage>
</organism>
<dbReference type="InterPro" id="IPR052895">
    <property type="entry name" value="HetReg/Transcr_Mod"/>
</dbReference>
<reference evidence="2" key="1">
    <citation type="submission" date="2023-10" db="EMBL/GenBank/DDBJ databases">
        <authorList>
            <person name="Hackl T."/>
        </authorList>
    </citation>
    <scope>NUCLEOTIDE SEQUENCE</scope>
</reference>
<dbReference type="PANTHER" id="PTHR24148:SF64">
    <property type="entry name" value="HETEROKARYON INCOMPATIBILITY DOMAIN-CONTAINING PROTEIN"/>
    <property type="match status" value="1"/>
</dbReference>
<protein>
    <submittedName>
        <fullName evidence="2">Uu.00g137730.m01.CDS01</fullName>
    </submittedName>
</protein>
<evidence type="ECO:0000313" key="3">
    <source>
        <dbReference type="Proteomes" id="UP001295740"/>
    </source>
</evidence>